<feature type="region of interest" description="Disordered" evidence="1">
    <location>
        <begin position="1"/>
        <end position="41"/>
    </location>
</feature>
<evidence type="ECO:0000313" key="2">
    <source>
        <dbReference type="EMBL" id="KAK3245918.1"/>
    </source>
</evidence>
<keyword evidence="3" id="KW-1185">Reference proteome</keyword>
<dbReference type="Proteomes" id="UP001190700">
    <property type="component" value="Unassembled WGS sequence"/>
</dbReference>
<evidence type="ECO:0000256" key="1">
    <source>
        <dbReference type="SAM" id="MobiDB-lite"/>
    </source>
</evidence>
<accession>A0AAE0EZ78</accession>
<comment type="caution">
    <text evidence="2">The sequence shown here is derived from an EMBL/GenBank/DDBJ whole genome shotgun (WGS) entry which is preliminary data.</text>
</comment>
<sequence>MDATSPPASTPNPSPNSPTSSQIPTENRPAQRSLFGGAPPLRSTATNEELITFVNALNNNFQALNEHAVDICRRSTPSSIHYDNFDELSGAQLSFNVAATAIAATTDEISQADYSNGARPPPTITAILTTKARTELFRTYLSPTYITNLAKAWKVEYYNLTDITHDLQPRDLQLNVLCRGGEVVFNKLLTAIGTILNTVRVGHSERLLDIRRRLVTTDVASAYDECLNAILAALLLKVTYGTTKTSINALTLAEDWLTKDGRALLLHLHCLLANYPALDTEEYLNNAKALRVTESEGIVFWEE</sequence>
<organism evidence="2 3">
    <name type="scientific">Cymbomonas tetramitiformis</name>
    <dbReference type="NCBI Taxonomy" id="36881"/>
    <lineage>
        <taxon>Eukaryota</taxon>
        <taxon>Viridiplantae</taxon>
        <taxon>Chlorophyta</taxon>
        <taxon>Pyramimonadophyceae</taxon>
        <taxon>Pyramimonadales</taxon>
        <taxon>Pyramimonadaceae</taxon>
        <taxon>Cymbomonas</taxon>
    </lineage>
</organism>
<name>A0AAE0EZ78_9CHLO</name>
<dbReference type="EMBL" id="LGRX02030257">
    <property type="protein sequence ID" value="KAK3245918.1"/>
    <property type="molecule type" value="Genomic_DNA"/>
</dbReference>
<protein>
    <submittedName>
        <fullName evidence="2">Uncharacterized protein</fullName>
    </submittedName>
</protein>
<reference evidence="2 3" key="1">
    <citation type="journal article" date="2015" name="Genome Biol. Evol.">
        <title>Comparative Genomics of a Bacterivorous Green Alga Reveals Evolutionary Causalities and Consequences of Phago-Mixotrophic Mode of Nutrition.</title>
        <authorList>
            <person name="Burns J.A."/>
            <person name="Paasch A."/>
            <person name="Narechania A."/>
            <person name="Kim E."/>
        </authorList>
    </citation>
    <scope>NUCLEOTIDE SEQUENCE [LARGE SCALE GENOMIC DNA]</scope>
    <source>
        <strain evidence="2 3">PLY_AMNH</strain>
    </source>
</reference>
<proteinExistence type="predicted"/>
<evidence type="ECO:0000313" key="3">
    <source>
        <dbReference type="Proteomes" id="UP001190700"/>
    </source>
</evidence>
<gene>
    <name evidence="2" type="ORF">CYMTET_44534</name>
</gene>
<dbReference type="AlphaFoldDB" id="A0AAE0EZ78"/>